<evidence type="ECO:0000313" key="1">
    <source>
        <dbReference type="EMBL" id="MFH6602444.1"/>
    </source>
</evidence>
<comment type="caution">
    <text evidence="1">The sequence shown here is derived from an EMBL/GenBank/DDBJ whole genome shotgun (WGS) entry which is preliminary data.</text>
</comment>
<evidence type="ECO:0000313" key="2">
    <source>
        <dbReference type="Proteomes" id="UP001595191"/>
    </source>
</evidence>
<sequence length="143" mass="15259">MYKIVKIALIVLGLIGAVLWFMLPEKEMPANEAAQSGAMNAMFWITYILLAIAVAASLIFGLKNVFSNPAGLKRTLFGVAGLAVVVIISYVLSSGTDVADEYMAMSNESTVKKIGMGLNVFFILTIVAVGAMLYGGLKKMTSK</sequence>
<name>A0ACC7LHH7_9FLAO</name>
<organism evidence="1 2">
    <name type="scientific">Meishania litoralis</name>
    <dbReference type="NCBI Taxonomy" id="3434685"/>
    <lineage>
        <taxon>Bacteria</taxon>
        <taxon>Pseudomonadati</taxon>
        <taxon>Bacteroidota</taxon>
        <taxon>Flavobacteriia</taxon>
        <taxon>Flavobacteriales</taxon>
        <taxon>Flavobacteriaceae</taxon>
        <taxon>Meishania</taxon>
    </lineage>
</organism>
<dbReference type="EMBL" id="JBHFPV010000001">
    <property type="protein sequence ID" value="MFH6602444.1"/>
    <property type="molecule type" value="Genomic_DNA"/>
</dbReference>
<keyword evidence="2" id="KW-1185">Reference proteome</keyword>
<reference evidence="1" key="1">
    <citation type="submission" date="2024-09" db="EMBL/GenBank/DDBJ databases">
        <authorList>
            <person name="Liu J."/>
        </authorList>
    </citation>
    <scope>NUCLEOTIDE SEQUENCE</scope>
    <source>
        <strain evidence="1">NBU2967</strain>
    </source>
</reference>
<protein>
    <submittedName>
        <fullName evidence="1">Uncharacterized protein</fullName>
    </submittedName>
</protein>
<dbReference type="Proteomes" id="UP001595191">
    <property type="component" value="Unassembled WGS sequence"/>
</dbReference>
<gene>
    <name evidence="1" type="ORF">ACEZ3G_03070</name>
</gene>
<accession>A0ACC7LHH7</accession>
<proteinExistence type="predicted"/>